<dbReference type="EMBL" id="JACHFN010000012">
    <property type="protein sequence ID" value="MBB5235413.1"/>
    <property type="molecule type" value="Genomic_DNA"/>
</dbReference>
<organism evidence="8 9">
    <name type="scientific">Deinococcus budaensis</name>
    <dbReference type="NCBI Taxonomy" id="1665626"/>
    <lineage>
        <taxon>Bacteria</taxon>
        <taxon>Thermotogati</taxon>
        <taxon>Deinococcota</taxon>
        <taxon>Deinococci</taxon>
        <taxon>Deinococcales</taxon>
        <taxon>Deinococcaceae</taxon>
        <taxon>Deinococcus</taxon>
    </lineage>
</organism>
<evidence type="ECO:0000256" key="5">
    <source>
        <dbReference type="ARBA" id="ARBA00022989"/>
    </source>
</evidence>
<gene>
    <name evidence="8" type="ORF">HNQ09_002870</name>
</gene>
<proteinExistence type="inferred from homology"/>
<feature type="transmembrane region" description="Helical" evidence="7">
    <location>
        <begin position="56"/>
        <end position="80"/>
    </location>
</feature>
<dbReference type="PANTHER" id="PTHR34584">
    <property type="entry name" value="NA(+)/H(+) ANTIPORTER SUBUNIT E1"/>
    <property type="match status" value="1"/>
</dbReference>
<evidence type="ECO:0000256" key="7">
    <source>
        <dbReference type="SAM" id="Phobius"/>
    </source>
</evidence>
<evidence type="ECO:0000256" key="2">
    <source>
        <dbReference type="ARBA" id="ARBA00006228"/>
    </source>
</evidence>
<name>A0A7W8LR06_9DEIO</name>
<dbReference type="AlphaFoldDB" id="A0A7W8LR06"/>
<feature type="transmembrane region" description="Helical" evidence="7">
    <location>
        <begin position="100"/>
        <end position="120"/>
    </location>
</feature>
<evidence type="ECO:0000313" key="9">
    <source>
        <dbReference type="Proteomes" id="UP000525389"/>
    </source>
</evidence>
<reference evidence="8 9" key="1">
    <citation type="submission" date="2020-08" db="EMBL/GenBank/DDBJ databases">
        <title>Genomic Encyclopedia of Type Strains, Phase IV (KMG-IV): sequencing the most valuable type-strain genomes for metagenomic binning, comparative biology and taxonomic classification.</title>
        <authorList>
            <person name="Goeker M."/>
        </authorList>
    </citation>
    <scope>NUCLEOTIDE SEQUENCE [LARGE SCALE GENOMIC DNA]</scope>
    <source>
        <strain evidence="8 9">DSM 101791</strain>
    </source>
</reference>
<dbReference type="Proteomes" id="UP000525389">
    <property type="component" value="Unassembled WGS sequence"/>
</dbReference>
<comment type="caution">
    <text evidence="8">The sequence shown here is derived from an EMBL/GenBank/DDBJ whole genome shotgun (WGS) entry which is preliminary data.</text>
</comment>
<dbReference type="Pfam" id="PF01899">
    <property type="entry name" value="MNHE"/>
    <property type="match status" value="1"/>
</dbReference>
<evidence type="ECO:0000256" key="1">
    <source>
        <dbReference type="ARBA" id="ARBA00004651"/>
    </source>
</evidence>
<comment type="subcellular location">
    <subcellularLocation>
        <location evidence="1">Cell membrane</location>
        <topology evidence="1">Multi-pass membrane protein</topology>
    </subcellularLocation>
</comment>
<evidence type="ECO:0000256" key="4">
    <source>
        <dbReference type="ARBA" id="ARBA00022692"/>
    </source>
</evidence>
<dbReference type="InterPro" id="IPR002758">
    <property type="entry name" value="Cation_antiport_E"/>
</dbReference>
<keyword evidence="9" id="KW-1185">Reference proteome</keyword>
<dbReference type="GO" id="GO:0005886">
    <property type="term" value="C:plasma membrane"/>
    <property type="evidence" value="ECO:0007669"/>
    <property type="project" value="UniProtKB-SubCell"/>
</dbReference>
<dbReference type="PANTHER" id="PTHR34584:SF1">
    <property type="entry name" value="NA(+)_H(+) ANTIPORTER SUBUNIT E1"/>
    <property type="match status" value="1"/>
</dbReference>
<keyword evidence="3" id="KW-1003">Cell membrane</keyword>
<keyword evidence="5 7" id="KW-1133">Transmembrane helix</keyword>
<keyword evidence="4 7" id="KW-0812">Transmembrane</keyword>
<dbReference type="PIRSF" id="PIRSF019239">
    <property type="entry name" value="MrpE"/>
    <property type="match status" value="1"/>
</dbReference>
<protein>
    <submittedName>
        <fullName evidence="8">Multicomponent Na+:H+ antiporter subunit E</fullName>
    </submittedName>
</protein>
<keyword evidence="6 7" id="KW-0472">Membrane</keyword>
<evidence type="ECO:0000313" key="8">
    <source>
        <dbReference type="EMBL" id="MBB5235413.1"/>
    </source>
</evidence>
<feature type="transmembrane region" description="Helical" evidence="7">
    <location>
        <begin position="28"/>
        <end position="44"/>
    </location>
</feature>
<dbReference type="RefSeq" id="WP_184030580.1">
    <property type="nucleotide sequence ID" value="NZ_JACHFN010000012.1"/>
</dbReference>
<evidence type="ECO:0000256" key="3">
    <source>
        <dbReference type="ARBA" id="ARBA00022475"/>
    </source>
</evidence>
<comment type="similarity">
    <text evidence="2">Belongs to the CPA3 antiporters (TC 2.A.63) subunit E family.</text>
</comment>
<dbReference type="GO" id="GO:0008324">
    <property type="term" value="F:monoatomic cation transmembrane transporter activity"/>
    <property type="evidence" value="ECO:0007669"/>
    <property type="project" value="InterPro"/>
</dbReference>
<accession>A0A7W8LR06</accession>
<sequence>MRSLPLNVLVAVVWALLAGEVSARQLLVGFLLGFGVLALFPRALGSGEYLRRSGAWLAFLVFFLRELTLANVQVALLALRPRPPLNAMIVGVPLRVSGDGPMTLLAALITLMPGTVALGFSADRRTLYAHAIGTASAQAARDSVLRVEHHLLRLGAPPSPEVSA</sequence>
<evidence type="ECO:0000256" key="6">
    <source>
        <dbReference type="ARBA" id="ARBA00023136"/>
    </source>
</evidence>